<dbReference type="EMBL" id="ANKD01000620">
    <property type="protein sequence ID" value="EPC71854.1"/>
    <property type="molecule type" value="Genomic_DNA"/>
</dbReference>
<protein>
    <submittedName>
        <fullName evidence="1">Uncharacterized protein</fullName>
    </submittedName>
</protein>
<name>A0A8E0MDU6_LACPA</name>
<gene>
    <name evidence="1" type="ORF">Lpp71_12200</name>
</gene>
<evidence type="ECO:0000313" key="2">
    <source>
        <dbReference type="Proteomes" id="UP000014252"/>
    </source>
</evidence>
<organism evidence="1 2">
    <name type="scientific">Lacticaseibacillus paracasei subsp. paracasei Lpp71</name>
    <dbReference type="NCBI Taxonomy" id="1256207"/>
    <lineage>
        <taxon>Bacteria</taxon>
        <taxon>Bacillati</taxon>
        <taxon>Bacillota</taxon>
        <taxon>Bacilli</taxon>
        <taxon>Lactobacillales</taxon>
        <taxon>Lactobacillaceae</taxon>
        <taxon>Lacticaseibacillus</taxon>
    </lineage>
</organism>
<proteinExistence type="predicted"/>
<accession>A0A8E0MDU6</accession>
<dbReference type="Proteomes" id="UP000014252">
    <property type="component" value="Unassembled WGS sequence"/>
</dbReference>
<comment type="caution">
    <text evidence="1">The sequence shown here is derived from an EMBL/GenBank/DDBJ whole genome shotgun (WGS) entry which is preliminary data.</text>
</comment>
<sequence>MAAQAKTHRLSRGIYHVTGDAFF</sequence>
<dbReference type="AlphaFoldDB" id="A0A8E0MDU6"/>
<evidence type="ECO:0000313" key="1">
    <source>
        <dbReference type="EMBL" id="EPC71854.1"/>
    </source>
</evidence>
<reference evidence="1 2" key="1">
    <citation type="journal article" date="2013" name="PLoS ONE">
        <title>Lactobacillus paracasei comparative genomics: towards species pan-genome definition and exploitation of diversity.</title>
        <authorList>
            <person name="Smokvina T."/>
            <person name="Wels M."/>
            <person name="Polka J."/>
            <person name="Chervaux C."/>
            <person name="Brisse S."/>
            <person name="Boekhorst J."/>
            <person name="van Hylckama Vlieg J.E."/>
            <person name="Siezen R.J."/>
        </authorList>
    </citation>
    <scope>NUCLEOTIDE SEQUENCE [LARGE SCALE GENOMIC DNA]</scope>
    <source>
        <strain evidence="1 2">Lpp71</strain>
    </source>
</reference>